<dbReference type="PANTHER" id="PTHR11102">
    <property type="entry name" value="SEL-1-LIKE PROTEIN"/>
    <property type="match status" value="1"/>
</dbReference>
<evidence type="ECO:0000313" key="2">
    <source>
        <dbReference type="Proteomes" id="UP001470230"/>
    </source>
</evidence>
<dbReference type="InterPro" id="IPR050767">
    <property type="entry name" value="Sel1_AlgK"/>
</dbReference>
<sequence length="82" mass="9370">MAADKENLEASFSFAVMLDYGLEIEMNKKEAAKYYKIAADKGLVPAMTRYAEMAEKGEGIKKKQIVTKKRQPIKKTLEQWKP</sequence>
<evidence type="ECO:0008006" key="3">
    <source>
        <dbReference type="Google" id="ProtNLM"/>
    </source>
</evidence>
<evidence type="ECO:0000313" key="1">
    <source>
        <dbReference type="EMBL" id="KAK8886332.1"/>
    </source>
</evidence>
<dbReference type="Gene3D" id="1.25.40.10">
    <property type="entry name" value="Tetratricopeptide repeat domain"/>
    <property type="match status" value="1"/>
</dbReference>
<protein>
    <recommendedName>
        <fullName evidence="3">Sel1 repeat family protein</fullName>
    </recommendedName>
</protein>
<reference evidence="1 2" key="1">
    <citation type="submission" date="2024-04" db="EMBL/GenBank/DDBJ databases">
        <title>Tritrichomonas musculus Genome.</title>
        <authorList>
            <person name="Alves-Ferreira E."/>
            <person name="Grigg M."/>
            <person name="Lorenzi H."/>
            <person name="Galac M."/>
        </authorList>
    </citation>
    <scope>NUCLEOTIDE SEQUENCE [LARGE SCALE GENOMIC DNA]</scope>
    <source>
        <strain evidence="1 2">EAF2021</strain>
    </source>
</reference>
<dbReference type="InterPro" id="IPR011990">
    <property type="entry name" value="TPR-like_helical_dom_sf"/>
</dbReference>
<name>A0ABR2K5Z5_9EUKA</name>
<keyword evidence="2" id="KW-1185">Reference proteome</keyword>
<comment type="caution">
    <text evidence="1">The sequence shown here is derived from an EMBL/GenBank/DDBJ whole genome shotgun (WGS) entry which is preliminary data.</text>
</comment>
<gene>
    <name evidence="1" type="ORF">M9Y10_041795</name>
</gene>
<dbReference type="PANTHER" id="PTHR11102:SF160">
    <property type="entry name" value="ERAD-ASSOCIATED E3 UBIQUITIN-PROTEIN LIGASE COMPONENT HRD3"/>
    <property type="match status" value="1"/>
</dbReference>
<dbReference type="Proteomes" id="UP001470230">
    <property type="component" value="Unassembled WGS sequence"/>
</dbReference>
<proteinExistence type="predicted"/>
<organism evidence="1 2">
    <name type="scientific">Tritrichomonas musculus</name>
    <dbReference type="NCBI Taxonomy" id="1915356"/>
    <lineage>
        <taxon>Eukaryota</taxon>
        <taxon>Metamonada</taxon>
        <taxon>Parabasalia</taxon>
        <taxon>Tritrichomonadida</taxon>
        <taxon>Tritrichomonadidae</taxon>
        <taxon>Tritrichomonas</taxon>
    </lineage>
</organism>
<dbReference type="SUPFAM" id="SSF81901">
    <property type="entry name" value="HCP-like"/>
    <property type="match status" value="1"/>
</dbReference>
<accession>A0ABR2K5Z5</accession>
<dbReference type="EMBL" id="JAPFFF010000007">
    <property type="protein sequence ID" value="KAK8886332.1"/>
    <property type="molecule type" value="Genomic_DNA"/>
</dbReference>